<evidence type="ECO:0000313" key="6">
    <source>
        <dbReference type="Proteomes" id="UP000316199"/>
    </source>
</evidence>
<comment type="catalytic activity">
    <reaction evidence="1">
        <text>(4aS,6R)-4a-hydroxy-L-erythro-5,6,7,8-tetrahydrobiopterin = (6R)-L-erythro-6,7-dihydrobiopterin + H2O</text>
        <dbReference type="Rhea" id="RHEA:11920"/>
        <dbReference type="ChEBI" id="CHEBI:15377"/>
        <dbReference type="ChEBI" id="CHEBI:15642"/>
        <dbReference type="ChEBI" id="CHEBI:43120"/>
        <dbReference type="EC" id="4.2.1.96"/>
    </reaction>
</comment>
<dbReference type="Proteomes" id="UP000316199">
    <property type="component" value="Unassembled WGS sequence"/>
</dbReference>
<organism evidence="5 6">
    <name type="scientific">OM182 bacterium</name>
    <dbReference type="NCBI Taxonomy" id="2510334"/>
    <lineage>
        <taxon>Bacteria</taxon>
        <taxon>Pseudomonadati</taxon>
        <taxon>Pseudomonadota</taxon>
        <taxon>Gammaproteobacteria</taxon>
        <taxon>OMG group</taxon>
        <taxon>OM182 clade</taxon>
    </lineage>
</organism>
<dbReference type="EC" id="4.2.1.96" evidence="3"/>
<comment type="similarity">
    <text evidence="2">Belongs to the pterin-4-alpha-carbinolamine dehydratase family.</text>
</comment>
<dbReference type="InterPro" id="IPR036428">
    <property type="entry name" value="PCD_sf"/>
</dbReference>
<accession>A0A520RXJ2</accession>
<comment type="caution">
    <text evidence="5">The sequence shown here is derived from an EMBL/GenBank/DDBJ whole genome shotgun (WGS) entry which is preliminary data.</text>
</comment>
<dbReference type="InterPro" id="IPR001533">
    <property type="entry name" value="Pterin_deHydtase"/>
</dbReference>
<dbReference type="Gene3D" id="3.30.1360.20">
    <property type="entry name" value="Transcriptional coactivator/pterin dehydratase"/>
    <property type="match status" value="1"/>
</dbReference>
<dbReference type="AlphaFoldDB" id="A0A520RXJ2"/>
<keyword evidence="4" id="KW-0456">Lyase</keyword>
<evidence type="ECO:0000256" key="4">
    <source>
        <dbReference type="ARBA" id="ARBA00023239"/>
    </source>
</evidence>
<evidence type="ECO:0000313" key="5">
    <source>
        <dbReference type="EMBL" id="RZO74911.1"/>
    </source>
</evidence>
<dbReference type="Pfam" id="PF01329">
    <property type="entry name" value="Pterin_4a"/>
    <property type="match status" value="1"/>
</dbReference>
<dbReference type="EMBL" id="SHAG01000055">
    <property type="protein sequence ID" value="RZO74911.1"/>
    <property type="molecule type" value="Genomic_DNA"/>
</dbReference>
<evidence type="ECO:0000256" key="2">
    <source>
        <dbReference type="ARBA" id="ARBA00006472"/>
    </source>
</evidence>
<dbReference type="GO" id="GO:0006729">
    <property type="term" value="P:tetrahydrobiopterin biosynthetic process"/>
    <property type="evidence" value="ECO:0007669"/>
    <property type="project" value="InterPro"/>
</dbReference>
<dbReference type="CDD" id="cd00488">
    <property type="entry name" value="PCD_DCoH"/>
    <property type="match status" value="1"/>
</dbReference>
<gene>
    <name evidence="5" type="ORF">EVA68_08180</name>
</gene>
<name>A0A520RXJ2_9GAMM</name>
<dbReference type="InterPro" id="IPR050376">
    <property type="entry name" value="Pterin-4-alpha-carb_dehyd"/>
</dbReference>
<evidence type="ECO:0000256" key="3">
    <source>
        <dbReference type="ARBA" id="ARBA00013252"/>
    </source>
</evidence>
<dbReference type="SUPFAM" id="SSF55248">
    <property type="entry name" value="PCD-like"/>
    <property type="match status" value="1"/>
</dbReference>
<sequence>MTIRELYFQSSSASMPIDTLELDSLMDELPQWEIQGLSIAYLVRDYKCTDFLTAMALAKKITDLAELYNHHPELTIRWGKLSIKWWTHTANGITNNDVYLAHQCDLINQD</sequence>
<dbReference type="PANTHER" id="PTHR42805">
    <property type="entry name" value="PTERIN-4-ALPHA-CARBINOLAMINE DEHYDRATASE-RELATED"/>
    <property type="match status" value="1"/>
</dbReference>
<dbReference type="GO" id="GO:0008124">
    <property type="term" value="F:4-alpha-hydroxytetrahydrobiopterin dehydratase activity"/>
    <property type="evidence" value="ECO:0007669"/>
    <property type="project" value="UniProtKB-EC"/>
</dbReference>
<proteinExistence type="inferred from homology"/>
<dbReference type="PANTHER" id="PTHR42805:SF1">
    <property type="entry name" value="PTERIN-4-ALPHA-CARBINOLAMINE DEHYDRATASE-RELATED"/>
    <property type="match status" value="1"/>
</dbReference>
<evidence type="ECO:0000256" key="1">
    <source>
        <dbReference type="ARBA" id="ARBA00001554"/>
    </source>
</evidence>
<reference evidence="5 6" key="1">
    <citation type="submission" date="2019-02" db="EMBL/GenBank/DDBJ databases">
        <title>Prokaryotic population dynamics and viral predation in marine succession experiment using metagenomics: the confinement effect.</title>
        <authorList>
            <person name="Haro-Moreno J.M."/>
            <person name="Rodriguez-Valera F."/>
            <person name="Lopez-Perez M."/>
        </authorList>
    </citation>
    <scope>NUCLEOTIDE SEQUENCE [LARGE SCALE GENOMIC DNA]</scope>
    <source>
        <strain evidence="5">MED-G157</strain>
    </source>
</reference>
<protein>
    <recommendedName>
        <fullName evidence="3">4a-hydroxytetrahydrobiopterin dehydratase</fullName>
        <ecNumber evidence="3">4.2.1.96</ecNumber>
    </recommendedName>
</protein>